<evidence type="ECO:0000256" key="2">
    <source>
        <dbReference type="SAM" id="SignalP"/>
    </source>
</evidence>
<dbReference type="PROSITE" id="PS51257">
    <property type="entry name" value="PROKAR_LIPOPROTEIN"/>
    <property type="match status" value="1"/>
</dbReference>
<dbReference type="InterPro" id="IPR002509">
    <property type="entry name" value="NODB_dom"/>
</dbReference>
<feature type="region of interest" description="Disordered" evidence="1">
    <location>
        <begin position="29"/>
        <end position="75"/>
    </location>
</feature>
<keyword evidence="5" id="KW-1185">Reference proteome</keyword>
<dbReference type="PANTHER" id="PTHR10587:SF78">
    <property type="entry name" value="PEPTIDOGLYCAN-N-ACETYLMURAMIC ACID DEACETYLASE PDAA"/>
    <property type="match status" value="1"/>
</dbReference>
<dbReference type="Proteomes" id="UP000046155">
    <property type="component" value="Unassembled WGS sequence"/>
</dbReference>
<dbReference type="AlphaFoldDB" id="A0A0B7MIP7"/>
<protein>
    <submittedName>
        <fullName evidence="4">Delta-lactam-biosynthetic de-N-acetylase</fullName>
    </submittedName>
</protein>
<dbReference type="PANTHER" id="PTHR10587">
    <property type="entry name" value="GLYCOSYL TRANSFERASE-RELATED"/>
    <property type="match status" value="1"/>
</dbReference>
<dbReference type="CDD" id="cd10948">
    <property type="entry name" value="CE4_BsPdaA_like"/>
    <property type="match status" value="1"/>
</dbReference>
<dbReference type="SUPFAM" id="SSF88713">
    <property type="entry name" value="Glycoside hydrolase/deacetylase"/>
    <property type="match status" value="1"/>
</dbReference>
<proteinExistence type="predicted"/>
<dbReference type="InterPro" id="IPR050248">
    <property type="entry name" value="Polysacc_deacetylase_ArnD"/>
</dbReference>
<dbReference type="Pfam" id="PF01522">
    <property type="entry name" value="Polysacc_deac_1"/>
    <property type="match status" value="1"/>
</dbReference>
<dbReference type="Gene3D" id="3.20.20.370">
    <property type="entry name" value="Glycoside hydrolase/deacetylase"/>
    <property type="match status" value="1"/>
</dbReference>
<dbReference type="NCBIfam" id="TIGR02884">
    <property type="entry name" value="spore_pdaA"/>
    <property type="match status" value="1"/>
</dbReference>
<evidence type="ECO:0000256" key="1">
    <source>
        <dbReference type="SAM" id="MobiDB-lite"/>
    </source>
</evidence>
<dbReference type="InterPro" id="IPR011330">
    <property type="entry name" value="Glyco_hydro/deAcase_b/a-brl"/>
</dbReference>
<accession>A0A0B7MIP7</accession>
<dbReference type="GO" id="GO:0005975">
    <property type="term" value="P:carbohydrate metabolic process"/>
    <property type="evidence" value="ECO:0007669"/>
    <property type="project" value="InterPro"/>
</dbReference>
<dbReference type="InterPro" id="IPR014235">
    <property type="entry name" value="Spore_PdaA"/>
</dbReference>
<dbReference type="PROSITE" id="PS51677">
    <property type="entry name" value="NODB"/>
    <property type="match status" value="1"/>
</dbReference>
<dbReference type="OrthoDB" id="9806342at2"/>
<feature type="compositionally biased region" description="Polar residues" evidence="1">
    <location>
        <begin position="29"/>
        <end position="49"/>
    </location>
</feature>
<dbReference type="GO" id="GO:0016810">
    <property type="term" value="F:hydrolase activity, acting on carbon-nitrogen (but not peptide) bonds"/>
    <property type="evidence" value="ECO:0007669"/>
    <property type="project" value="InterPro"/>
</dbReference>
<feature type="domain" description="NodB homology" evidence="3">
    <location>
        <begin position="120"/>
        <end position="300"/>
    </location>
</feature>
<feature type="compositionally biased region" description="Basic and acidic residues" evidence="1">
    <location>
        <begin position="50"/>
        <end position="75"/>
    </location>
</feature>
<evidence type="ECO:0000313" key="4">
    <source>
        <dbReference type="EMBL" id="CEO90514.1"/>
    </source>
</evidence>
<dbReference type="RefSeq" id="WP_052835743.1">
    <property type="nucleotide sequence ID" value="NZ_CDRZ01000294.1"/>
</dbReference>
<reference evidence="5" key="1">
    <citation type="submission" date="2015-01" db="EMBL/GenBank/DDBJ databases">
        <authorList>
            <person name="Manzoor Shahid"/>
            <person name="Zubair Saima"/>
        </authorList>
    </citation>
    <scope>NUCLEOTIDE SEQUENCE [LARGE SCALE GENOMIC DNA]</scope>
    <source>
        <strain evidence="5">Sp3</strain>
    </source>
</reference>
<name>A0A0B7MIP7_9FIRM</name>
<gene>
    <name evidence="4" type="ORF">SSCH_920009</name>
</gene>
<evidence type="ECO:0000259" key="3">
    <source>
        <dbReference type="PROSITE" id="PS51677"/>
    </source>
</evidence>
<keyword evidence="2" id="KW-0732">Signal</keyword>
<sequence length="306" mass="34994">MFKNRLLICFVLLTCLFVCGCKQNADPNANLKNDIQNNKNESTNITLNDNSEKKPDPPVTIEDPKPSQEPADKNYGDYDNTKYSWYIIRRNDHQPPGTGSKLSELSTKYRAVFLGDTSRKVVYLTFDEGYEYGFTPKILDILKENNVKAAFFITMPYLNKHLDLVERMVNEGHIVGNHSVSHPSLPELSDEKVINEIEELSVAFKSKTGQNMKYFRPPMGEFSERTLAISNDLGYRNIFWSSAYDDWDVNKQKGADYAYKMTMDNIHNGNMLLLHAVSKSNTEALDRIIRDLKSQGYSFGTLDEIN</sequence>
<feature type="signal peptide" evidence="2">
    <location>
        <begin position="1"/>
        <end position="24"/>
    </location>
</feature>
<dbReference type="EMBL" id="CDRZ01000294">
    <property type="protein sequence ID" value="CEO90514.1"/>
    <property type="molecule type" value="Genomic_DNA"/>
</dbReference>
<dbReference type="GO" id="GO:0016020">
    <property type="term" value="C:membrane"/>
    <property type="evidence" value="ECO:0007669"/>
    <property type="project" value="TreeGrafter"/>
</dbReference>
<organism evidence="4 5">
    <name type="scientific">Syntrophaceticus schinkii</name>
    <dbReference type="NCBI Taxonomy" id="499207"/>
    <lineage>
        <taxon>Bacteria</taxon>
        <taxon>Bacillati</taxon>
        <taxon>Bacillota</taxon>
        <taxon>Clostridia</taxon>
        <taxon>Thermoanaerobacterales</taxon>
        <taxon>Thermoanaerobacterales Family III. Incertae Sedis</taxon>
        <taxon>Syntrophaceticus</taxon>
    </lineage>
</organism>
<feature type="chain" id="PRO_5002120878" evidence="2">
    <location>
        <begin position="25"/>
        <end position="306"/>
    </location>
</feature>
<evidence type="ECO:0000313" key="5">
    <source>
        <dbReference type="Proteomes" id="UP000046155"/>
    </source>
</evidence>